<keyword evidence="5 12" id="KW-0347">Helicase</keyword>
<evidence type="ECO:0000256" key="7">
    <source>
        <dbReference type="ARBA" id="ARBA00023125"/>
    </source>
</evidence>
<dbReference type="InterPro" id="IPR007694">
    <property type="entry name" value="DNA_helicase_DnaB-like_C"/>
</dbReference>
<evidence type="ECO:0000256" key="3">
    <source>
        <dbReference type="ARBA" id="ARBA00022741"/>
    </source>
</evidence>
<dbReference type="PANTHER" id="PTHR30153">
    <property type="entry name" value="REPLICATIVE DNA HELICASE DNAB"/>
    <property type="match status" value="1"/>
</dbReference>
<dbReference type="EMBL" id="KP027195">
    <property type="protein sequence ID" value="AJD82152.1"/>
    <property type="molecule type" value="Genomic_DNA"/>
</dbReference>
<dbReference type="InterPro" id="IPR016136">
    <property type="entry name" value="DNA_helicase_N/primase_C"/>
</dbReference>
<reference evidence="12 13" key="1">
    <citation type="submission" date="2014-10" db="EMBL/GenBank/DDBJ databases">
        <authorList>
            <person name="Mackenzie J."/>
            <person name="Lekholoane M."/>
            <person name="Leqhaoe R."/>
            <person name="Mcunu Z."/>
            <person name="Mzobe Z."/>
            <person name="Rodel H."/>
            <person name="Seagreen C."/>
            <person name="Mazeka N."/>
            <person name="Larsen M.H."/>
            <person name="Rubin E.J."/>
            <person name="Russell D.A."/>
            <person name="Guerrero C.A."/>
            <person name="Bowman C.A."/>
            <person name="Jacobs-Sera D."/>
            <person name="Hendrix R.W."/>
            <person name="Hatfull G.F."/>
        </authorList>
    </citation>
    <scope>NUCLEOTIDE SEQUENCE [LARGE SCALE GENOMIC DNA]</scope>
</reference>
<dbReference type="InterPro" id="IPR036185">
    <property type="entry name" value="DNA_heli_DnaB-like_N_sf"/>
</dbReference>
<evidence type="ECO:0000256" key="9">
    <source>
        <dbReference type="ARBA" id="ARBA00044969"/>
    </source>
</evidence>
<keyword evidence="6" id="KW-0067">ATP-binding</keyword>
<dbReference type="Pfam" id="PF00772">
    <property type="entry name" value="DnaB"/>
    <property type="match status" value="1"/>
</dbReference>
<keyword evidence="4" id="KW-0378">Hydrolase</keyword>
<keyword evidence="2" id="KW-0235">DNA replication</keyword>
<dbReference type="Proteomes" id="UP000031718">
    <property type="component" value="Segment"/>
</dbReference>
<evidence type="ECO:0000256" key="4">
    <source>
        <dbReference type="ARBA" id="ARBA00022801"/>
    </source>
</evidence>
<evidence type="ECO:0000313" key="13">
    <source>
        <dbReference type="Proteomes" id="UP000031718"/>
    </source>
</evidence>
<evidence type="ECO:0000256" key="1">
    <source>
        <dbReference type="ARBA" id="ARBA00008428"/>
    </source>
</evidence>
<evidence type="ECO:0000256" key="5">
    <source>
        <dbReference type="ARBA" id="ARBA00022806"/>
    </source>
</evidence>
<evidence type="ECO:0000256" key="6">
    <source>
        <dbReference type="ARBA" id="ARBA00022840"/>
    </source>
</evidence>
<gene>
    <name evidence="12" type="primary">80</name>
    <name evidence="12" type="ORF">COSMO_80</name>
</gene>
<comment type="catalytic activity">
    <reaction evidence="10">
        <text>ATP + H2O = ADP + phosphate + H(+)</text>
        <dbReference type="Rhea" id="RHEA:13065"/>
        <dbReference type="ChEBI" id="CHEBI:15377"/>
        <dbReference type="ChEBI" id="CHEBI:15378"/>
        <dbReference type="ChEBI" id="CHEBI:30616"/>
        <dbReference type="ChEBI" id="CHEBI:43474"/>
        <dbReference type="ChEBI" id="CHEBI:456216"/>
        <dbReference type="EC" id="5.6.2.3"/>
    </reaction>
</comment>
<dbReference type="SUPFAM" id="SSF52540">
    <property type="entry name" value="P-loop containing nucleoside triphosphate hydrolases"/>
    <property type="match status" value="1"/>
</dbReference>
<organism evidence="12 13">
    <name type="scientific">Mycobacterium phage Cosmo</name>
    <dbReference type="NCBI Taxonomy" id="1567467"/>
    <lineage>
        <taxon>Viruses</taxon>
        <taxon>Duplodnaviria</taxon>
        <taxon>Heunggongvirae</taxon>
        <taxon>Uroviricota</taxon>
        <taxon>Caudoviricetes</taxon>
        <taxon>Vilmaviridae</taxon>
        <taxon>Wildcatvirus</taxon>
        <taxon>Wildcatvirus wildcat</taxon>
        <taxon>Mycobacterium virus Wildcat</taxon>
    </lineage>
</organism>
<protein>
    <recommendedName>
        <fullName evidence="9">DNA 5'-3' helicase</fullName>
        <ecNumber evidence="9">5.6.2.3</ecNumber>
    </recommendedName>
</protein>
<keyword evidence="3" id="KW-0547">Nucleotide-binding</keyword>
<accession>A0A0B4ZXR5</accession>
<dbReference type="Pfam" id="PF03796">
    <property type="entry name" value="DnaB_C"/>
    <property type="match status" value="1"/>
</dbReference>
<evidence type="ECO:0000256" key="8">
    <source>
        <dbReference type="ARBA" id="ARBA00023235"/>
    </source>
</evidence>
<dbReference type="SUPFAM" id="SSF48024">
    <property type="entry name" value="N-terminal domain of DnaB helicase"/>
    <property type="match status" value="1"/>
</dbReference>
<name>A0A0B4ZXR5_9CAUD</name>
<feature type="domain" description="SF4 helicase" evidence="11">
    <location>
        <begin position="163"/>
        <end position="429"/>
    </location>
</feature>
<dbReference type="Gene3D" id="3.40.50.300">
    <property type="entry name" value="P-loop containing nucleotide triphosphate hydrolases"/>
    <property type="match status" value="1"/>
</dbReference>
<dbReference type="EC" id="5.6.2.3" evidence="9"/>
<evidence type="ECO:0000259" key="11">
    <source>
        <dbReference type="PROSITE" id="PS51199"/>
    </source>
</evidence>
<dbReference type="InterPro" id="IPR027417">
    <property type="entry name" value="P-loop_NTPase"/>
</dbReference>
<dbReference type="InterPro" id="IPR007693">
    <property type="entry name" value="DNA_helicase_DnaB-like_N"/>
</dbReference>
<dbReference type="GO" id="GO:0003677">
    <property type="term" value="F:DNA binding"/>
    <property type="evidence" value="ECO:0007669"/>
    <property type="project" value="UniProtKB-KW"/>
</dbReference>
<evidence type="ECO:0000256" key="2">
    <source>
        <dbReference type="ARBA" id="ARBA00022705"/>
    </source>
</evidence>
<dbReference type="PANTHER" id="PTHR30153:SF2">
    <property type="entry name" value="REPLICATIVE DNA HELICASE"/>
    <property type="match status" value="1"/>
</dbReference>
<comment type="similarity">
    <text evidence="1">Belongs to the helicase family. DnaB subfamily.</text>
</comment>
<dbReference type="Gene3D" id="1.10.860.10">
    <property type="entry name" value="DNAb Helicase, Chain A"/>
    <property type="match status" value="1"/>
</dbReference>
<dbReference type="GO" id="GO:0005524">
    <property type="term" value="F:ATP binding"/>
    <property type="evidence" value="ECO:0007669"/>
    <property type="project" value="UniProtKB-KW"/>
</dbReference>
<dbReference type="GO" id="GO:0016787">
    <property type="term" value="F:hydrolase activity"/>
    <property type="evidence" value="ECO:0007669"/>
    <property type="project" value="UniProtKB-KW"/>
</dbReference>
<keyword evidence="7" id="KW-0238">DNA-binding</keyword>
<dbReference type="GO" id="GO:0006260">
    <property type="term" value="P:DNA replication"/>
    <property type="evidence" value="ECO:0007669"/>
    <property type="project" value="UniProtKB-KW"/>
</dbReference>
<keyword evidence="8" id="KW-0413">Isomerase</keyword>
<dbReference type="GO" id="GO:0043139">
    <property type="term" value="F:5'-3' DNA helicase activity"/>
    <property type="evidence" value="ECO:0007669"/>
    <property type="project" value="UniProtKB-EC"/>
</dbReference>
<evidence type="ECO:0000313" key="12">
    <source>
        <dbReference type="EMBL" id="AJD82152.1"/>
    </source>
</evidence>
<proteinExistence type="inferred from homology"/>
<evidence type="ECO:0000256" key="10">
    <source>
        <dbReference type="ARBA" id="ARBA00048954"/>
    </source>
</evidence>
<dbReference type="PROSITE" id="PS51199">
    <property type="entry name" value="SF4_HELICASE"/>
    <property type="match status" value="1"/>
</dbReference>
<sequence>MPAYDERAEQSVLGSILINPKCFGEIEGLRSEHFFIPTHGYIFDLMQRMHAEDTELDAITIFAELDKEGKLAKVGGAGYLHDLLEAPKSPANVGYYAKVVMEKWKLRTVNDIGTRLASLQTDDIEDIPILLERAHTFLDEIDAEDDSESADLHELYDGWLEWQADDRPFIETPFLAVNDLLNGGMVRQRMLVVGARPGCGKTVFVSQLGFYAALQHLSVLMFSMELSKNDLMSRIIAMAARVPYKELNSRRLSAETRGKVSQWISAAQNLKFEVDDRADLTIEEIMQKCRIHKQRHGLDVVVIDYIQEVEESKGNSREQAIAYIAKRARQIAKKLDVVVIVAAQLNRNLEDPKGKPRLPVKSDFRESGGIENVADVAMILSRTVDKDGNESKIPKMNLTFVKNRQGEERTIQLLERFDQQRFDNIFGSTTDDMRHNDEAVA</sequence>